<dbReference type="NCBIfam" id="NF010623">
    <property type="entry name" value="PRK14016.1"/>
    <property type="match status" value="1"/>
</dbReference>
<evidence type="ECO:0000256" key="9">
    <source>
        <dbReference type="ARBA" id="ARBA00022840"/>
    </source>
</evidence>
<dbReference type="InterPro" id="IPR011810">
    <property type="entry name" value="Cya_phycin_syn"/>
</dbReference>
<dbReference type="KEGG" id="bav:BAV1233"/>
<name>Q2L347_BORA1</name>
<feature type="domain" description="ATP-grasp" evidence="14">
    <location>
        <begin position="224"/>
        <end position="473"/>
    </location>
</feature>
<evidence type="ECO:0000259" key="14">
    <source>
        <dbReference type="PROSITE" id="PS50975"/>
    </source>
</evidence>
<evidence type="ECO:0000256" key="5">
    <source>
        <dbReference type="ARBA" id="ARBA00013005"/>
    </source>
</evidence>
<evidence type="ECO:0000256" key="4">
    <source>
        <dbReference type="ARBA" id="ARBA00012968"/>
    </source>
</evidence>
<evidence type="ECO:0000256" key="12">
    <source>
        <dbReference type="ARBA" id="ARBA00048425"/>
    </source>
</evidence>
<dbReference type="GO" id="GO:0071161">
    <property type="term" value="F:cyanophycin synthetase activity (L-arginine-adding)"/>
    <property type="evidence" value="ECO:0007669"/>
    <property type="project" value="UniProtKB-EC"/>
</dbReference>
<keyword evidence="16" id="KW-1185">Reference proteome</keyword>
<dbReference type="eggNOG" id="COG0189">
    <property type="taxonomic scope" value="Bacteria"/>
</dbReference>
<protein>
    <recommendedName>
        <fullName evidence="6">Cyanophycin synthetase</fullName>
        <ecNumber evidence="5">6.3.2.29</ecNumber>
        <ecNumber evidence="4">6.3.2.30</ecNumber>
    </recommendedName>
    <alternativeName>
        <fullName evidence="10">Cyanophycin synthase</fullName>
    </alternativeName>
</protein>
<dbReference type="PANTHER" id="PTHR23135:SF18">
    <property type="entry name" value="CYANOPHYCIN SYNTHETASE"/>
    <property type="match status" value="1"/>
</dbReference>
<dbReference type="PROSITE" id="PS50975">
    <property type="entry name" value="ATP_GRASP"/>
    <property type="match status" value="1"/>
</dbReference>
<comment type="subunit">
    <text evidence="3">Homodimer.</text>
</comment>
<dbReference type="GO" id="GO:0071160">
    <property type="term" value="F:cyanophycin synthetase activity (L-aspartate-adding)"/>
    <property type="evidence" value="ECO:0007669"/>
    <property type="project" value="UniProtKB-EC"/>
</dbReference>
<evidence type="ECO:0000256" key="1">
    <source>
        <dbReference type="ARBA" id="ARBA00003184"/>
    </source>
</evidence>
<evidence type="ECO:0000256" key="7">
    <source>
        <dbReference type="ARBA" id="ARBA00022598"/>
    </source>
</evidence>
<dbReference type="GO" id="GO:0005524">
    <property type="term" value="F:ATP binding"/>
    <property type="evidence" value="ECO:0007669"/>
    <property type="project" value="UniProtKB-UniRule"/>
</dbReference>
<dbReference type="AlphaFoldDB" id="Q2L347"/>
<dbReference type="Proteomes" id="UP000001977">
    <property type="component" value="Chromosome"/>
</dbReference>
<dbReference type="InterPro" id="IPR004101">
    <property type="entry name" value="Mur_ligase_C"/>
</dbReference>
<comment type="catalytic activity">
    <reaction evidence="12">
        <text>[L-4-(L-arginin-2-N-yl)aspartate](n) + L-aspartate + ATP = [L-4-(L-arginin-2-N-yl)aspartate](n)-L-aspartate + ADP + phosphate + H(+)</text>
        <dbReference type="Rhea" id="RHEA:13277"/>
        <dbReference type="Rhea" id="RHEA-COMP:13728"/>
        <dbReference type="Rhea" id="RHEA-COMP:13733"/>
        <dbReference type="ChEBI" id="CHEBI:15378"/>
        <dbReference type="ChEBI" id="CHEBI:29991"/>
        <dbReference type="ChEBI" id="CHEBI:30616"/>
        <dbReference type="ChEBI" id="CHEBI:43474"/>
        <dbReference type="ChEBI" id="CHEBI:137986"/>
        <dbReference type="ChEBI" id="CHEBI:137990"/>
        <dbReference type="ChEBI" id="CHEBI:456216"/>
        <dbReference type="EC" id="6.3.2.29"/>
    </reaction>
</comment>
<organism evidence="15 16">
    <name type="scientific">Bordetella avium (strain 197N)</name>
    <dbReference type="NCBI Taxonomy" id="360910"/>
    <lineage>
        <taxon>Bacteria</taxon>
        <taxon>Pseudomonadati</taxon>
        <taxon>Pseudomonadota</taxon>
        <taxon>Betaproteobacteria</taxon>
        <taxon>Burkholderiales</taxon>
        <taxon>Alcaligenaceae</taxon>
        <taxon>Bordetella</taxon>
    </lineage>
</organism>
<dbReference type="eggNOG" id="COG0769">
    <property type="taxonomic scope" value="Bacteria"/>
</dbReference>
<dbReference type="EMBL" id="AM167904">
    <property type="protein sequence ID" value="CAJ48841.1"/>
    <property type="molecule type" value="Genomic_DNA"/>
</dbReference>
<dbReference type="OrthoDB" id="9803907at2"/>
<dbReference type="PANTHER" id="PTHR23135">
    <property type="entry name" value="MUR LIGASE FAMILY MEMBER"/>
    <property type="match status" value="1"/>
</dbReference>
<dbReference type="EC" id="6.3.2.30" evidence="4"/>
<dbReference type="Gene3D" id="3.90.190.20">
    <property type="entry name" value="Mur ligase, C-terminal domain"/>
    <property type="match status" value="1"/>
</dbReference>
<dbReference type="InterPro" id="IPR044019">
    <property type="entry name" value="Cyanophycin_syn_N"/>
</dbReference>
<dbReference type="GO" id="GO:0046872">
    <property type="term" value="F:metal ion binding"/>
    <property type="evidence" value="ECO:0007669"/>
    <property type="project" value="InterPro"/>
</dbReference>
<comment type="function">
    <text evidence="1">Catalyzes the ATP-dependent polymerization of arginine and aspartate to multi-L-arginyl-poly-L-aspartic acid (cyanophycin; a water-insoluble reserve polymer).</text>
</comment>
<dbReference type="GeneID" id="92935574"/>
<evidence type="ECO:0000256" key="2">
    <source>
        <dbReference type="ARBA" id="ARBA00009060"/>
    </source>
</evidence>
<dbReference type="InterPro" id="IPR036615">
    <property type="entry name" value="Mur_ligase_C_dom_sf"/>
</dbReference>
<evidence type="ECO:0000313" key="16">
    <source>
        <dbReference type="Proteomes" id="UP000001977"/>
    </source>
</evidence>
<dbReference type="RefSeq" id="WP_012416915.1">
    <property type="nucleotide sequence ID" value="NC_010645.1"/>
</dbReference>
<dbReference type="SUPFAM" id="SSF53623">
    <property type="entry name" value="MurD-like peptide ligases, catalytic domain"/>
    <property type="match status" value="1"/>
</dbReference>
<keyword evidence="7 15" id="KW-0436">Ligase</keyword>
<evidence type="ECO:0000256" key="13">
    <source>
        <dbReference type="PROSITE-ProRule" id="PRU00409"/>
    </source>
</evidence>
<dbReference type="Gene3D" id="3.30.470.20">
    <property type="entry name" value="ATP-grasp fold, B domain"/>
    <property type="match status" value="1"/>
</dbReference>
<accession>Q2L347</accession>
<dbReference type="InterPro" id="IPR011761">
    <property type="entry name" value="ATP-grasp"/>
</dbReference>
<dbReference type="Pfam" id="PF08245">
    <property type="entry name" value="Mur_ligase_M"/>
    <property type="match status" value="1"/>
</dbReference>
<dbReference type="Pfam" id="PF02875">
    <property type="entry name" value="Mur_ligase_C"/>
    <property type="match status" value="1"/>
</dbReference>
<evidence type="ECO:0000256" key="10">
    <source>
        <dbReference type="ARBA" id="ARBA00031353"/>
    </source>
</evidence>
<dbReference type="Pfam" id="PF13549">
    <property type="entry name" value="ATP-grasp_5"/>
    <property type="match status" value="1"/>
</dbReference>
<dbReference type="Gene3D" id="3.30.1490.20">
    <property type="entry name" value="ATP-grasp fold, A domain"/>
    <property type="match status" value="1"/>
</dbReference>
<gene>
    <name evidence="15" type="primary">cphA2</name>
    <name evidence="15" type="ordered locus">BAV1233</name>
</gene>
<reference evidence="15 16" key="1">
    <citation type="journal article" date="2006" name="J. Bacteriol.">
        <title>Comparison of the genome sequence of the poultry pathogen Bordetella avium with those of B. bronchiseptica, B. pertussis, and B. parapertussis reveals extensive diversity in surface structures associated with host interaction.</title>
        <authorList>
            <person name="Sebaihia M."/>
            <person name="Preston A."/>
            <person name="Maskell D.J."/>
            <person name="Kuzmiak H."/>
            <person name="Connell T.D."/>
            <person name="King N.D."/>
            <person name="Orndorff P.E."/>
            <person name="Miyamoto D.M."/>
            <person name="Thomson N.R."/>
            <person name="Harris D."/>
            <person name="Goble A."/>
            <person name="Lord A."/>
            <person name="Murphy L."/>
            <person name="Quail M.A."/>
            <person name="Rutter S."/>
            <person name="Squares R."/>
            <person name="Squares S."/>
            <person name="Woodward J."/>
            <person name="Parkhill J."/>
            <person name="Temple L.M."/>
        </authorList>
    </citation>
    <scope>NUCLEOTIDE SEQUENCE [LARGE SCALE GENOMIC DNA]</scope>
    <source>
        <strain evidence="15 16">197N</strain>
    </source>
</reference>
<dbReference type="SUPFAM" id="SSF53244">
    <property type="entry name" value="MurD-like peptide ligases, peptide-binding domain"/>
    <property type="match status" value="1"/>
</dbReference>
<dbReference type="InterPro" id="IPR036565">
    <property type="entry name" value="Mur-like_cat_sf"/>
</dbReference>
<dbReference type="Gene3D" id="3.40.1190.10">
    <property type="entry name" value="Mur-like, catalytic domain"/>
    <property type="match status" value="1"/>
</dbReference>
<dbReference type="HOGENOM" id="CLU_016806_0_0_4"/>
<comment type="catalytic activity">
    <reaction evidence="11">
        <text>[L-4-(L-arginin-2-N-yl)aspartate](n)-L-aspartate + L-arginine + ATP = [L-4-(L-arginin-2-N-yl)aspartate](n+1) + ADP + phosphate + H(+)</text>
        <dbReference type="Rhea" id="RHEA:23888"/>
        <dbReference type="Rhea" id="RHEA-COMP:13732"/>
        <dbReference type="Rhea" id="RHEA-COMP:13733"/>
        <dbReference type="ChEBI" id="CHEBI:15378"/>
        <dbReference type="ChEBI" id="CHEBI:30616"/>
        <dbReference type="ChEBI" id="CHEBI:32682"/>
        <dbReference type="ChEBI" id="CHEBI:43474"/>
        <dbReference type="ChEBI" id="CHEBI:137986"/>
        <dbReference type="ChEBI" id="CHEBI:137990"/>
        <dbReference type="ChEBI" id="CHEBI:456216"/>
        <dbReference type="EC" id="6.3.2.30"/>
    </reaction>
</comment>
<evidence type="ECO:0000256" key="3">
    <source>
        <dbReference type="ARBA" id="ARBA00011738"/>
    </source>
</evidence>
<dbReference type="InterPro" id="IPR013221">
    <property type="entry name" value="Mur_ligase_cen"/>
</dbReference>
<keyword evidence="9 13" id="KW-0067">ATP-binding</keyword>
<proteinExistence type="inferred from homology"/>
<dbReference type="NCBIfam" id="TIGR02068">
    <property type="entry name" value="cya_phycin_syn"/>
    <property type="match status" value="1"/>
</dbReference>
<evidence type="ECO:0000256" key="11">
    <source>
        <dbReference type="ARBA" id="ARBA00048094"/>
    </source>
</evidence>
<comment type="similarity">
    <text evidence="2">In the C-terminal section; belongs to the MurCDEF family.</text>
</comment>
<dbReference type="SUPFAM" id="SSF56059">
    <property type="entry name" value="Glutathione synthetase ATP-binding domain-like"/>
    <property type="match status" value="1"/>
</dbReference>
<evidence type="ECO:0000256" key="6">
    <source>
        <dbReference type="ARBA" id="ARBA00022036"/>
    </source>
</evidence>
<dbReference type="EC" id="6.3.2.29" evidence="5"/>
<evidence type="ECO:0000313" key="15">
    <source>
        <dbReference type="EMBL" id="CAJ48841.1"/>
    </source>
</evidence>
<sequence length="870" mass="94853">MKKKDIEFIDVVALRGPNIWTYRPVLEAWVDIGELEEYPSNLIPGFYERLTAWLPTLIEHRCSPGVRGGFLQRLREGTWPAHILEHVTLELQNLAGLPGGFGKARETSKVGVYKVIVRAWHELVTRAALSAARDLVMAAIEDRDFDVAQTVADLRRLVDRHCLGPSTACIVDAADDRDIAYTRLFEGNLVQFGYGARQRRIWTAETDRTSAIAEGISRDKDLTKSILETCGVPVPEGHLVDSVEQAWAAAERIGLPVVIKPYDGNHGRGVFTNLSTREEVESAYAVAVDEGSGVIVERFVPGNEHRLLVVGDRMVAAAAGELAWITGDGVSTVEDLIDSQINTDPRRGRTENHPLNPVRLDSAARLEIARQGLTAESVPAEGRRVLIQRSGNVAFDVTDRVHPDTAELVALAARAVGLDIAGVDLVAEDISRPLAEQRGAIVEVNAGPGLLMHIKPAEGTPRPVGRAIVDHLFPEGEDGRIPIVGVTGTNGKTVVARLISRLLHLSGKQTGLACSEGLYFNKRLVQKGDCANWAAGRRVLMNRNVEAAVIENDSGVILGQGLAYDRCQVGVVTNIDDGDHLGDFDINETERLFTVFRTQVDVVLPTGAAVLNARDARVVEMAELCDGEVLFFGIDPQLPALAQHRTQGKRTVFLRDEHIVLARGEEEEKLAPIAAIPLTHGGRVEFQTENVLAAVAAAWALDIPVDLIRAGIETFDIDQADAPWQFTLFQRDSVSVVVDDVHNASGLRALSAAVQRFPAKRRIAVYSGGMDRRDADLIEQGRLLGQLFDLVVLYDDATVKSKRPAGQARALLRQGLTQSGPAVQIVEEADHARAIEHVLAAAASDDFILLQSDEAFSGPTIDLVRRWIQQ</sequence>
<dbReference type="InterPro" id="IPR013815">
    <property type="entry name" value="ATP_grasp_subdomain_1"/>
</dbReference>
<dbReference type="Pfam" id="PF18921">
    <property type="entry name" value="Cyanophycin_syn"/>
    <property type="match status" value="1"/>
</dbReference>
<evidence type="ECO:0000256" key="8">
    <source>
        <dbReference type="ARBA" id="ARBA00022741"/>
    </source>
</evidence>
<dbReference type="STRING" id="360910.BAV1233"/>
<keyword evidence="8 13" id="KW-0547">Nucleotide-binding</keyword>